<evidence type="ECO:0000313" key="6">
    <source>
        <dbReference type="Proteomes" id="UP000650467"/>
    </source>
</evidence>
<keyword evidence="2" id="KW-0131">Cell cycle</keyword>
<evidence type="ECO:0000256" key="1">
    <source>
        <dbReference type="ARBA" id="ARBA00022618"/>
    </source>
</evidence>
<name>A0A835VZJ1_CHLIN</name>
<evidence type="ECO:0000256" key="3">
    <source>
        <dbReference type="RuleBase" id="RU000383"/>
    </source>
</evidence>
<gene>
    <name evidence="5" type="ORF">HXX76_009459</name>
</gene>
<evidence type="ECO:0000313" key="5">
    <source>
        <dbReference type="EMBL" id="KAG2431444.1"/>
    </source>
</evidence>
<dbReference type="InterPro" id="IPR036915">
    <property type="entry name" value="Cyclin-like_sf"/>
</dbReference>
<accession>A0A835VZJ1</accession>
<sequence>MSTLPSEDGIREMIRQELFAEQEARREAACCAAGGTEAHPPAVWAEHRRVLCEWTLALCRAAGMTRETFCLAASLLDRYVTECCAAMGDKGYPSEGTLQLLAMTCLSLAMKYEEVAPLHSADLLRLAIDPCTGALLYTAADLARMEWLVLQMLSWRVRMPTAASFLTLLLPACGAASAASSSLADVPCRDGSAHAHVSAGELLVHWATRLLDMCVLLAHQLPHQASTIAMACLLIAERLSSANAAATQRILQFWRELLPNVGQQQQQLQQVQQCARAVEAMWCAAHGDCTHLFSYQLQYVTAAVSQAAAPAPAPAMST</sequence>
<evidence type="ECO:0000259" key="4">
    <source>
        <dbReference type="SMART" id="SM00385"/>
    </source>
</evidence>
<proteinExistence type="inferred from homology"/>
<dbReference type="GO" id="GO:0051301">
    <property type="term" value="P:cell division"/>
    <property type="evidence" value="ECO:0007669"/>
    <property type="project" value="UniProtKB-KW"/>
</dbReference>
<dbReference type="InterPro" id="IPR013763">
    <property type="entry name" value="Cyclin-like_dom"/>
</dbReference>
<dbReference type="Proteomes" id="UP000650467">
    <property type="component" value="Unassembled WGS sequence"/>
</dbReference>
<keyword evidence="6" id="KW-1185">Reference proteome</keyword>
<keyword evidence="3" id="KW-0195">Cyclin</keyword>
<dbReference type="EMBL" id="JAEHOC010000024">
    <property type="protein sequence ID" value="KAG2431444.1"/>
    <property type="molecule type" value="Genomic_DNA"/>
</dbReference>
<dbReference type="InterPro" id="IPR039361">
    <property type="entry name" value="Cyclin"/>
</dbReference>
<keyword evidence="1" id="KW-0132">Cell division</keyword>
<comment type="caution">
    <text evidence="5">The sequence shown here is derived from an EMBL/GenBank/DDBJ whole genome shotgun (WGS) entry which is preliminary data.</text>
</comment>
<dbReference type="OrthoDB" id="2013528at2759"/>
<dbReference type="AlphaFoldDB" id="A0A835VZJ1"/>
<dbReference type="Gene3D" id="1.10.472.10">
    <property type="entry name" value="Cyclin-like"/>
    <property type="match status" value="2"/>
</dbReference>
<organism evidence="5 6">
    <name type="scientific">Chlamydomonas incerta</name>
    <dbReference type="NCBI Taxonomy" id="51695"/>
    <lineage>
        <taxon>Eukaryota</taxon>
        <taxon>Viridiplantae</taxon>
        <taxon>Chlorophyta</taxon>
        <taxon>core chlorophytes</taxon>
        <taxon>Chlorophyceae</taxon>
        <taxon>CS clade</taxon>
        <taxon>Chlamydomonadales</taxon>
        <taxon>Chlamydomonadaceae</taxon>
        <taxon>Chlamydomonas</taxon>
    </lineage>
</organism>
<dbReference type="Pfam" id="PF00134">
    <property type="entry name" value="Cyclin_N"/>
    <property type="match status" value="1"/>
</dbReference>
<dbReference type="PANTHER" id="PTHR10177">
    <property type="entry name" value="CYCLINS"/>
    <property type="match status" value="1"/>
</dbReference>
<dbReference type="InterPro" id="IPR006671">
    <property type="entry name" value="Cyclin_N"/>
</dbReference>
<dbReference type="FunFam" id="1.10.472.10:FF:000228">
    <property type="entry name" value="D-type cyclin"/>
    <property type="match status" value="1"/>
</dbReference>
<feature type="domain" description="Cyclin-like" evidence="4">
    <location>
        <begin position="53"/>
        <end position="151"/>
    </location>
</feature>
<protein>
    <recommendedName>
        <fullName evidence="4">Cyclin-like domain-containing protein</fullName>
    </recommendedName>
</protein>
<evidence type="ECO:0000256" key="2">
    <source>
        <dbReference type="ARBA" id="ARBA00023306"/>
    </source>
</evidence>
<dbReference type="SMART" id="SM00385">
    <property type="entry name" value="CYCLIN"/>
    <property type="match status" value="1"/>
</dbReference>
<dbReference type="SUPFAM" id="SSF47954">
    <property type="entry name" value="Cyclin-like"/>
    <property type="match status" value="1"/>
</dbReference>
<comment type="similarity">
    <text evidence="3">Belongs to the cyclin family.</text>
</comment>
<reference evidence="5" key="1">
    <citation type="journal article" date="2020" name="bioRxiv">
        <title>Comparative genomics of Chlamydomonas.</title>
        <authorList>
            <person name="Craig R.J."/>
            <person name="Hasan A.R."/>
            <person name="Ness R.W."/>
            <person name="Keightley P.D."/>
        </authorList>
    </citation>
    <scope>NUCLEOTIDE SEQUENCE</scope>
    <source>
        <strain evidence="5">SAG 7.73</strain>
    </source>
</reference>